<keyword evidence="2" id="KW-0862">Zinc</keyword>
<gene>
    <name evidence="5" type="ORF">Cni_G09162</name>
</gene>
<evidence type="ECO:0000256" key="1">
    <source>
        <dbReference type="ARBA" id="ARBA00022771"/>
    </source>
</evidence>
<dbReference type="InterPro" id="IPR011011">
    <property type="entry name" value="Znf_FYVE_PHD"/>
</dbReference>
<dbReference type="InterPro" id="IPR056874">
    <property type="entry name" value="PHD_dom_pln"/>
</dbReference>
<dbReference type="Pfam" id="PF25054">
    <property type="entry name" value="PHD_pln"/>
    <property type="match status" value="1"/>
</dbReference>
<dbReference type="GO" id="GO:0008270">
    <property type="term" value="F:zinc ion binding"/>
    <property type="evidence" value="ECO:0007669"/>
    <property type="project" value="UniProtKB-KW"/>
</dbReference>
<name>A0AAQ3Q7G8_9LILI</name>
<evidence type="ECO:0000256" key="3">
    <source>
        <dbReference type="SAM" id="MobiDB-lite"/>
    </source>
</evidence>
<dbReference type="EMBL" id="CP136892">
    <property type="protein sequence ID" value="WOL00449.1"/>
    <property type="molecule type" value="Genomic_DNA"/>
</dbReference>
<protein>
    <recommendedName>
        <fullName evidence="4">PHD-type zinc finger plants domain-containing protein</fullName>
    </recommendedName>
</protein>
<evidence type="ECO:0000313" key="5">
    <source>
        <dbReference type="EMBL" id="WOL00449.1"/>
    </source>
</evidence>
<evidence type="ECO:0000313" key="6">
    <source>
        <dbReference type="Proteomes" id="UP001327560"/>
    </source>
</evidence>
<feature type="region of interest" description="Disordered" evidence="3">
    <location>
        <begin position="96"/>
        <end position="127"/>
    </location>
</feature>
<dbReference type="AlphaFoldDB" id="A0AAQ3Q7G8"/>
<reference evidence="5 6" key="1">
    <citation type="submission" date="2023-10" db="EMBL/GenBank/DDBJ databases">
        <title>Chromosome-scale genome assembly provides insights into flower coloration mechanisms of Canna indica.</title>
        <authorList>
            <person name="Li C."/>
        </authorList>
    </citation>
    <scope>NUCLEOTIDE SEQUENCE [LARGE SCALE GENOMIC DNA]</scope>
    <source>
        <tissue evidence="5">Flower</tissue>
    </source>
</reference>
<keyword evidence="6" id="KW-1185">Reference proteome</keyword>
<evidence type="ECO:0000259" key="4">
    <source>
        <dbReference type="Pfam" id="PF25054"/>
    </source>
</evidence>
<evidence type="ECO:0000256" key="2">
    <source>
        <dbReference type="ARBA" id="ARBA00022833"/>
    </source>
</evidence>
<feature type="domain" description="PHD-type zinc finger plants" evidence="4">
    <location>
        <begin position="23"/>
        <end position="65"/>
    </location>
</feature>
<keyword evidence="1" id="KW-0479">Metal-binding</keyword>
<dbReference type="PANTHER" id="PTHR33779">
    <property type="entry name" value="EXPRESSED PROTEIN"/>
    <property type="match status" value="1"/>
</dbReference>
<sequence length="145" mass="15865">MGGKGSADSSSPTTKTTTSPVCCMCGDQGLSEELFRCKACLVRFQHKYCSNLFPRAETYRACNWCLSEGDISLSSSSSSDAGLGLGVKLQRSSPALHLSKPVKKPRLVHEKESSSSAAESMRRPQAKEPFRVKVRRYKLLEEVSS</sequence>
<dbReference type="Proteomes" id="UP001327560">
    <property type="component" value="Chromosome 3"/>
</dbReference>
<keyword evidence="1" id="KW-0863">Zinc-finger</keyword>
<accession>A0AAQ3Q7G8</accession>
<organism evidence="5 6">
    <name type="scientific">Canna indica</name>
    <name type="common">Indian-shot</name>
    <dbReference type="NCBI Taxonomy" id="4628"/>
    <lineage>
        <taxon>Eukaryota</taxon>
        <taxon>Viridiplantae</taxon>
        <taxon>Streptophyta</taxon>
        <taxon>Embryophyta</taxon>
        <taxon>Tracheophyta</taxon>
        <taxon>Spermatophyta</taxon>
        <taxon>Magnoliopsida</taxon>
        <taxon>Liliopsida</taxon>
        <taxon>Zingiberales</taxon>
        <taxon>Cannaceae</taxon>
        <taxon>Canna</taxon>
    </lineage>
</organism>
<dbReference type="PANTHER" id="PTHR33779:SF1">
    <property type="entry name" value="EXPRESSED PROTEIN"/>
    <property type="match status" value="1"/>
</dbReference>
<proteinExistence type="predicted"/>
<dbReference type="SUPFAM" id="SSF57903">
    <property type="entry name" value="FYVE/PHD zinc finger"/>
    <property type="match status" value="1"/>
</dbReference>